<feature type="transmembrane region" description="Helical" evidence="6">
    <location>
        <begin position="259"/>
        <end position="282"/>
    </location>
</feature>
<evidence type="ECO:0000256" key="1">
    <source>
        <dbReference type="ARBA" id="ARBA00004141"/>
    </source>
</evidence>
<feature type="transmembrane region" description="Helical" evidence="6">
    <location>
        <begin position="125"/>
        <end position="141"/>
    </location>
</feature>
<reference evidence="8" key="1">
    <citation type="submission" date="2020-05" db="EMBL/GenBank/DDBJ databases">
        <authorList>
            <person name="Chiriac C."/>
            <person name="Salcher M."/>
            <person name="Ghai R."/>
            <person name="Kavagutti S V."/>
        </authorList>
    </citation>
    <scope>NUCLEOTIDE SEQUENCE</scope>
</reference>
<feature type="transmembrane region" description="Helical" evidence="6">
    <location>
        <begin position="47"/>
        <end position="67"/>
    </location>
</feature>
<dbReference type="GO" id="GO:0003954">
    <property type="term" value="F:NADH dehydrogenase activity"/>
    <property type="evidence" value="ECO:0007669"/>
    <property type="project" value="TreeGrafter"/>
</dbReference>
<evidence type="ECO:0000256" key="4">
    <source>
        <dbReference type="ARBA" id="ARBA00022989"/>
    </source>
</evidence>
<keyword evidence="5 6" id="KW-0472">Membrane</keyword>
<evidence type="ECO:0000256" key="6">
    <source>
        <dbReference type="SAM" id="Phobius"/>
    </source>
</evidence>
<feature type="transmembrane region" description="Helical" evidence="6">
    <location>
        <begin position="17"/>
        <end position="35"/>
    </location>
</feature>
<dbReference type="GO" id="GO:0048039">
    <property type="term" value="F:ubiquinone binding"/>
    <property type="evidence" value="ECO:0007669"/>
    <property type="project" value="TreeGrafter"/>
</dbReference>
<feature type="transmembrane region" description="Helical" evidence="6">
    <location>
        <begin position="87"/>
        <end position="113"/>
    </location>
</feature>
<dbReference type="GO" id="GO:0015990">
    <property type="term" value="P:electron transport coupled proton transport"/>
    <property type="evidence" value="ECO:0007669"/>
    <property type="project" value="TreeGrafter"/>
</dbReference>
<dbReference type="PANTHER" id="PTHR43507">
    <property type="entry name" value="NADH-UBIQUINONE OXIDOREDUCTASE CHAIN 4"/>
    <property type="match status" value="1"/>
</dbReference>
<proteinExistence type="inferred from homology"/>
<dbReference type="InterPro" id="IPR010227">
    <property type="entry name" value="NADH_Q_OxRdtase_chainM/4"/>
</dbReference>
<feature type="transmembrane region" description="Helical" evidence="6">
    <location>
        <begin position="388"/>
        <end position="417"/>
    </location>
</feature>
<evidence type="ECO:0000256" key="2">
    <source>
        <dbReference type="ARBA" id="ARBA00009025"/>
    </source>
</evidence>
<comment type="subcellular location">
    <subcellularLocation>
        <location evidence="1">Membrane</location>
        <topology evidence="1">Multi-pass membrane protein</topology>
    </subcellularLocation>
</comment>
<sequence length="528" mass="57614">MSAIATLASAEAATSNFPVLTALVLVPAVGALIIATMSKRRPEWVKLTAILISVFVGALSVWMLASFKTGSSDFQMVSKHEWIKTWGISWHLGVDGISLFLVVLTGVLFPLAIIGVDPHHDEKPYLAWLLLLEAGVMGSFLSLDLFLFFVFFEIVLVPMYFLIGGWGYDKRIYAATKFFLYTMIGSAFMLVGIIATVLLAKGAVGHITFDLVELATKSNFAASTGRWLFFAFAIAFAVKVPMFPLHTWLPDAHTQAPTAGSVVLAGVMLKLGTYGFLRFGLYLFPQAARNSREIFLTLAVIGILYGAIAATMQKDLKRLVAYSSIAHLGFIVLGTFAMTSQSVTGGVMQMINHGVSTGALFLLVGMIYERRHTREISALKGLQKVAPVFAAVFTIVMLSSIGVPGLNGFVGEFLVLIGSFLTARWWTVVAASGVILAALYLLWAYQRVFHGEPDDDNKTFAELHWKEGMVLLPFLAAIVFCGVYPKPMIDRIQPSVKALISHISDKTGYVEPQPELHSGETQTEVVQP</sequence>
<dbReference type="InterPro" id="IPR003918">
    <property type="entry name" value="NADH_UbQ_OxRdtase"/>
</dbReference>
<evidence type="ECO:0000256" key="5">
    <source>
        <dbReference type="ARBA" id="ARBA00023136"/>
    </source>
</evidence>
<feature type="transmembrane region" description="Helical" evidence="6">
    <location>
        <begin position="350"/>
        <end position="368"/>
    </location>
</feature>
<keyword evidence="4 6" id="KW-1133">Transmembrane helix</keyword>
<gene>
    <name evidence="8" type="ORF">UFOPK3376_02140</name>
</gene>
<comment type="similarity">
    <text evidence="2">Belongs to the complex I subunit 4 family.</text>
</comment>
<dbReference type="GO" id="GO:0016020">
    <property type="term" value="C:membrane"/>
    <property type="evidence" value="ECO:0007669"/>
    <property type="project" value="UniProtKB-SubCell"/>
</dbReference>
<dbReference type="GO" id="GO:0042773">
    <property type="term" value="P:ATP synthesis coupled electron transport"/>
    <property type="evidence" value="ECO:0007669"/>
    <property type="project" value="InterPro"/>
</dbReference>
<dbReference type="NCBIfam" id="NF004500">
    <property type="entry name" value="PRK05846.1-4"/>
    <property type="match status" value="1"/>
</dbReference>
<protein>
    <submittedName>
        <fullName evidence="8">Unannotated protein</fullName>
    </submittedName>
</protein>
<feature type="transmembrane region" description="Helical" evidence="6">
    <location>
        <begin position="423"/>
        <end position="443"/>
    </location>
</feature>
<accession>A0A6J7ETC7</accession>
<feature type="transmembrane region" description="Helical" evidence="6">
    <location>
        <begin position="178"/>
        <end position="200"/>
    </location>
</feature>
<dbReference type="InterPro" id="IPR001750">
    <property type="entry name" value="ND/Mrp_TM"/>
</dbReference>
<evidence type="ECO:0000313" key="8">
    <source>
        <dbReference type="EMBL" id="CAB4885541.1"/>
    </source>
</evidence>
<dbReference type="AlphaFoldDB" id="A0A6J7ETC7"/>
<dbReference type="PRINTS" id="PR01437">
    <property type="entry name" value="NUOXDRDTASE4"/>
</dbReference>
<dbReference type="PANTHER" id="PTHR43507:SF1">
    <property type="entry name" value="NADH-UBIQUINONE OXIDOREDUCTASE CHAIN 4"/>
    <property type="match status" value="1"/>
</dbReference>
<dbReference type="Pfam" id="PF00361">
    <property type="entry name" value="Proton_antipo_M"/>
    <property type="match status" value="1"/>
</dbReference>
<feature type="transmembrane region" description="Helical" evidence="6">
    <location>
        <begin position="319"/>
        <end position="338"/>
    </location>
</feature>
<evidence type="ECO:0000256" key="3">
    <source>
        <dbReference type="ARBA" id="ARBA00022692"/>
    </source>
</evidence>
<keyword evidence="3 6" id="KW-0812">Transmembrane</keyword>
<dbReference type="NCBIfam" id="TIGR01972">
    <property type="entry name" value="NDH_I_M"/>
    <property type="match status" value="1"/>
</dbReference>
<feature type="transmembrane region" description="Helical" evidence="6">
    <location>
        <begin position="220"/>
        <end position="238"/>
    </location>
</feature>
<feature type="transmembrane region" description="Helical" evidence="6">
    <location>
        <begin position="147"/>
        <end position="166"/>
    </location>
</feature>
<dbReference type="GO" id="GO:0008137">
    <property type="term" value="F:NADH dehydrogenase (ubiquinone) activity"/>
    <property type="evidence" value="ECO:0007669"/>
    <property type="project" value="InterPro"/>
</dbReference>
<dbReference type="EMBL" id="CAFBLP010000060">
    <property type="protein sequence ID" value="CAB4885541.1"/>
    <property type="molecule type" value="Genomic_DNA"/>
</dbReference>
<organism evidence="8">
    <name type="scientific">freshwater metagenome</name>
    <dbReference type="NCBI Taxonomy" id="449393"/>
    <lineage>
        <taxon>unclassified sequences</taxon>
        <taxon>metagenomes</taxon>
        <taxon>ecological metagenomes</taxon>
    </lineage>
</organism>
<feature type="domain" description="NADH:quinone oxidoreductase/Mrp antiporter transmembrane" evidence="7">
    <location>
        <begin position="142"/>
        <end position="431"/>
    </location>
</feature>
<evidence type="ECO:0000259" key="7">
    <source>
        <dbReference type="Pfam" id="PF00361"/>
    </source>
</evidence>
<feature type="transmembrane region" description="Helical" evidence="6">
    <location>
        <begin position="294"/>
        <end position="312"/>
    </location>
</feature>
<name>A0A6J7ETC7_9ZZZZ</name>